<evidence type="ECO:0000256" key="8">
    <source>
        <dbReference type="ARBA" id="ARBA00030803"/>
    </source>
</evidence>
<gene>
    <name evidence="12" type="ORF">BWR60_11780</name>
</gene>
<dbReference type="GO" id="GO:0016989">
    <property type="term" value="F:sigma factor antagonist activity"/>
    <property type="evidence" value="ECO:0007669"/>
    <property type="project" value="TreeGrafter"/>
</dbReference>
<dbReference type="STRING" id="1122125.GCA_000423185_00057"/>
<evidence type="ECO:0000256" key="7">
    <source>
        <dbReference type="ARBA" id="ARBA00029829"/>
    </source>
</evidence>
<dbReference type="GO" id="GO:0006417">
    <property type="term" value="P:regulation of translation"/>
    <property type="evidence" value="ECO:0007669"/>
    <property type="project" value="TreeGrafter"/>
</dbReference>
<comment type="caution">
    <text evidence="12">The sequence shown here is derived from an EMBL/GenBank/DDBJ whole genome shotgun (WGS) entry which is preliminary data.</text>
</comment>
<evidence type="ECO:0000313" key="13">
    <source>
        <dbReference type="Proteomes" id="UP000196655"/>
    </source>
</evidence>
<keyword evidence="5 10" id="KW-1133">Transmembrane helix</keyword>
<reference evidence="13" key="1">
    <citation type="submission" date="2017-05" db="EMBL/GenBank/DDBJ databases">
        <authorList>
            <person name="Macchi M."/>
            <person name="Festa S."/>
            <person name="Coppotelli B.M."/>
            <person name="Morelli I.S."/>
        </authorList>
    </citation>
    <scope>NUCLEOTIDE SEQUENCE [LARGE SCALE GENOMIC DNA]</scope>
    <source>
        <strain evidence="13">I</strain>
    </source>
</reference>
<keyword evidence="3" id="KW-1003">Cell membrane</keyword>
<dbReference type="EMBL" id="NHON01000017">
    <property type="protein sequence ID" value="OWJ66951.1"/>
    <property type="molecule type" value="Genomic_DNA"/>
</dbReference>
<dbReference type="GO" id="GO:0005886">
    <property type="term" value="C:plasma membrane"/>
    <property type="evidence" value="ECO:0007669"/>
    <property type="project" value="UniProtKB-SubCell"/>
</dbReference>
<dbReference type="Gene3D" id="1.10.10.1320">
    <property type="entry name" value="Anti-sigma factor, zinc-finger domain"/>
    <property type="match status" value="1"/>
</dbReference>
<name>A0A211ZNV6_9PROT</name>
<evidence type="ECO:0000256" key="2">
    <source>
        <dbReference type="ARBA" id="ARBA00004236"/>
    </source>
</evidence>
<comment type="subcellular location">
    <subcellularLocation>
        <location evidence="2">Cell membrane</location>
    </subcellularLocation>
    <subcellularLocation>
        <location evidence="1">Membrane</location>
        <topology evidence="1">Single-pass membrane protein</topology>
    </subcellularLocation>
</comment>
<dbReference type="OrthoDB" id="9816387at2"/>
<dbReference type="PANTHER" id="PTHR37461">
    <property type="entry name" value="ANTI-SIGMA-K FACTOR RSKA"/>
    <property type="match status" value="1"/>
</dbReference>
<protein>
    <recommendedName>
        <fullName evidence="8">Regulator of SigK</fullName>
    </recommendedName>
    <alternativeName>
        <fullName evidence="7">Sigma-K anti-sigma factor RskA</fullName>
    </alternativeName>
</protein>
<organism evidence="12 13">
    <name type="scientific">Inquilinus limosus</name>
    <dbReference type="NCBI Taxonomy" id="171674"/>
    <lineage>
        <taxon>Bacteria</taxon>
        <taxon>Pseudomonadati</taxon>
        <taxon>Pseudomonadota</taxon>
        <taxon>Alphaproteobacteria</taxon>
        <taxon>Rhodospirillales</taxon>
        <taxon>Rhodospirillaceae</taxon>
        <taxon>Inquilinus</taxon>
    </lineage>
</organism>
<dbReference type="Proteomes" id="UP000196655">
    <property type="component" value="Unassembled WGS sequence"/>
</dbReference>
<evidence type="ECO:0000259" key="11">
    <source>
        <dbReference type="Pfam" id="PF10099"/>
    </source>
</evidence>
<keyword evidence="6 10" id="KW-0472">Membrane</keyword>
<keyword evidence="13" id="KW-1185">Reference proteome</keyword>
<feature type="transmembrane region" description="Helical" evidence="10">
    <location>
        <begin position="97"/>
        <end position="119"/>
    </location>
</feature>
<sequence>MTEEQEGRIAEYVLGTLPAEERAVFERELAADPALRAEVAAWERRLAGLAAQVPPVQPDPRVWAALERAIGPEAPPAAADPAVLTLSAEARLRRSRAWWRSAALAAGALAAGLAAFILLPRGELPARPDSYVAVVNRGGDLPALIVRVDTRAGVVQVRPVRAEVPADRSLELWFVAAGAAPRSLGLIDTGGRKRLAIPEALRGSALEGGTLAVSVEPAGGSPTGAPTGPVVYSGTLIDDPS</sequence>
<dbReference type="AlphaFoldDB" id="A0A211ZNV6"/>
<evidence type="ECO:0000256" key="6">
    <source>
        <dbReference type="ARBA" id="ARBA00023136"/>
    </source>
</evidence>
<dbReference type="RefSeq" id="WP_088151218.1">
    <property type="nucleotide sequence ID" value="NZ_NHON01000017.1"/>
</dbReference>
<evidence type="ECO:0000256" key="4">
    <source>
        <dbReference type="ARBA" id="ARBA00022692"/>
    </source>
</evidence>
<dbReference type="InterPro" id="IPR051474">
    <property type="entry name" value="Anti-sigma-K/W_factor"/>
</dbReference>
<evidence type="ECO:0000256" key="3">
    <source>
        <dbReference type="ARBA" id="ARBA00022475"/>
    </source>
</evidence>
<accession>A0A211ZNV6</accession>
<feature type="compositionally biased region" description="Low complexity" evidence="9">
    <location>
        <begin position="218"/>
        <end position="229"/>
    </location>
</feature>
<evidence type="ECO:0000256" key="5">
    <source>
        <dbReference type="ARBA" id="ARBA00022989"/>
    </source>
</evidence>
<feature type="domain" description="Anti-sigma K factor RskA C-terminal" evidence="11">
    <location>
        <begin position="106"/>
        <end position="230"/>
    </location>
</feature>
<dbReference type="InterPro" id="IPR018764">
    <property type="entry name" value="RskA_C"/>
</dbReference>
<evidence type="ECO:0000313" key="12">
    <source>
        <dbReference type="EMBL" id="OWJ66951.1"/>
    </source>
</evidence>
<feature type="region of interest" description="Disordered" evidence="9">
    <location>
        <begin position="218"/>
        <end position="241"/>
    </location>
</feature>
<proteinExistence type="predicted"/>
<dbReference type="PANTHER" id="PTHR37461:SF1">
    <property type="entry name" value="ANTI-SIGMA-K FACTOR RSKA"/>
    <property type="match status" value="1"/>
</dbReference>
<keyword evidence="4 10" id="KW-0812">Transmembrane</keyword>
<dbReference type="InterPro" id="IPR041916">
    <property type="entry name" value="Anti_sigma_zinc_sf"/>
</dbReference>
<dbReference type="Pfam" id="PF10099">
    <property type="entry name" value="RskA_C"/>
    <property type="match status" value="1"/>
</dbReference>
<evidence type="ECO:0000256" key="9">
    <source>
        <dbReference type="SAM" id="MobiDB-lite"/>
    </source>
</evidence>
<evidence type="ECO:0000256" key="10">
    <source>
        <dbReference type="SAM" id="Phobius"/>
    </source>
</evidence>
<evidence type="ECO:0000256" key="1">
    <source>
        <dbReference type="ARBA" id="ARBA00004167"/>
    </source>
</evidence>